<dbReference type="InterPro" id="IPR004830">
    <property type="entry name" value="LRR_variant"/>
</dbReference>
<dbReference type="InterPro" id="IPR016024">
    <property type="entry name" value="ARM-type_fold"/>
</dbReference>
<dbReference type="AlphaFoldDB" id="A0A6J7IFC9"/>
<evidence type="ECO:0000313" key="1">
    <source>
        <dbReference type="EMBL" id="CAB4929172.1"/>
    </source>
</evidence>
<accession>A0A6J7IFC9</accession>
<sequence length="299" mass="31624">MIADKAIDSISRWWPVVATVRECVARSRSTPSDVLSQLAESGTGSAKFTVAQNPNCPPDVLVKLIDDNSYSDIRAFTRRYRCDPSTHEEAMDSVWVSVAAAGNPGTPADCLSAKLRNTVQGLVVPSRGSRIPEVNEETLRAWQTTAALMCNPSTQTEAIAGCSTITSEVLQTVRELPSPSDGDHLIGYLLEVASSTGLPLELLEDVLTTLSTDRTRSVREAVAGNPNTPVGALTALASDKTAEVREAVAKAQRLPAEVMSALSLDDDIRVRSAVHANMTAPDGARAQAALLGVTVTGAT</sequence>
<dbReference type="Pfam" id="PF01816">
    <property type="entry name" value="LRV"/>
    <property type="match status" value="1"/>
</dbReference>
<gene>
    <name evidence="1" type="ORF">UFOPK3720_00631</name>
</gene>
<protein>
    <submittedName>
        <fullName evidence="1">Unannotated protein</fullName>
    </submittedName>
</protein>
<proteinExistence type="predicted"/>
<name>A0A6J7IFC9_9ZZZZ</name>
<reference evidence="1" key="1">
    <citation type="submission" date="2020-05" db="EMBL/GenBank/DDBJ databases">
        <authorList>
            <person name="Chiriac C."/>
            <person name="Salcher M."/>
            <person name="Ghai R."/>
            <person name="Kavagutti S V."/>
        </authorList>
    </citation>
    <scope>NUCLEOTIDE SEQUENCE</scope>
</reference>
<organism evidence="1">
    <name type="scientific">freshwater metagenome</name>
    <dbReference type="NCBI Taxonomy" id="449393"/>
    <lineage>
        <taxon>unclassified sequences</taxon>
        <taxon>metagenomes</taxon>
        <taxon>ecological metagenomes</taxon>
    </lineage>
</organism>
<dbReference type="InterPro" id="IPR011989">
    <property type="entry name" value="ARM-like"/>
</dbReference>
<dbReference type="EMBL" id="CAFBNB010000095">
    <property type="protein sequence ID" value="CAB4929172.1"/>
    <property type="molecule type" value="Genomic_DNA"/>
</dbReference>
<dbReference type="SUPFAM" id="SSF48371">
    <property type="entry name" value="ARM repeat"/>
    <property type="match status" value="1"/>
</dbReference>
<dbReference type="Gene3D" id="1.25.10.10">
    <property type="entry name" value="Leucine-rich Repeat Variant"/>
    <property type="match status" value="2"/>
</dbReference>